<comment type="subunit">
    <text evidence="16">Forms homodimers. Interacts with ubiquitin-protein ligase UBE3A/E6-AP; this interaction stimulates UBE3A ubiquitin activity. Interacts with host BAK1.</text>
</comment>
<reference evidence="18" key="1">
    <citation type="journal article" date="2018" name="MSphere">
        <title>Metagenomic Discovery of 83 New Human Papillomavirus Types in Patients with Immunodeficiency.</title>
        <authorList>
            <person name="Pastrana D.V."/>
            <person name="Peretti A."/>
            <person name="Welch N.L."/>
            <person name="Borgogna C."/>
            <person name="Olivero C."/>
            <person name="Badolato R."/>
            <person name="Notarangelo L.D."/>
            <person name="Gariglio M."/>
            <person name="FitzGerald P.C."/>
            <person name="McIntosh C.E."/>
            <person name="Reeves J."/>
            <person name="Starrett G.J."/>
            <person name="Bliskovsky V."/>
            <person name="Velez D."/>
            <person name="Brownell I."/>
            <person name="Yarchoan R."/>
            <person name="Wyvill K.M."/>
            <person name="Uldrick T.S."/>
            <person name="Maldarelli F."/>
            <person name="Lisco A."/>
            <person name="Sereti I."/>
            <person name="Gonzalez C.M."/>
            <person name="Androphy E.J."/>
            <person name="McBride A.A."/>
            <person name="Van Doorslaer K."/>
            <person name="Garcia F."/>
            <person name="Dvoretzky I."/>
            <person name="Liu J.S."/>
            <person name="Han J."/>
            <person name="Murphy P.M."/>
            <person name="McDermott D.H."/>
            <person name="Buck C.B."/>
        </authorList>
    </citation>
    <scope>NUCLEOTIDE SEQUENCE</scope>
    <source>
        <strain evidence="18">Gamma22_TVMBSWc141</strain>
    </source>
</reference>
<dbReference type="Proteomes" id="UP000290751">
    <property type="component" value="Segment"/>
</dbReference>
<organism evidence="18">
    <name type="scientific">Gammapapillomavirus 22</name>
    <dbReference type="NCBI Taxonomy" id="1961679"/>
    <lineage>
        <taxon>Viruses</taxon>
        <taxon>Monodnaviria</taxon>
        <taxon>Shotokuvirae</taxon>
        <taxon>Cossaviricota</taxon>
        <taxon>Papovaviricetes</taxon>
        <taxon>Zurhausenvirales</taxon>
        <taxon>Papillomaviridae</taxon>
        <taxon>Firstpapillomavirinae</taxon>
        <taxon>Gammapapillomavirus</taxon>
    </lineage>
</organism>
<evidence type="ECO:0000256" key="17">
    <source>
        <dbReference type="RuleBase" id="RU363123"/>
    </source>
</evidence>
<evidence type="ECO:0000256" key="9">
    <source>
        <dbReference type="ARBA" id="ARBA00023015"/>
    </source>
</evidence>
<keyword evidence="10 16" id="KW-0238">DNA-binding</keyword>
<evidence type="ECO:0000256" key="6">
    <source>
        <dbReference type="ARBA" id="ARBA00022723"/>
    </source>
</evidence>
<dbReference type="GO" id="GO:0052170">
    <property type="term" value="P:symbiont-mediated suppression of host innate immune response"/>
    <property type="evidence" value="ECO:0007669"/>
    <property type="project" value="UniProtKB-KW"/>
</dbReference>
<evidence type="ECO:0000256" key="2">
    <source>
        <dbReference type="ARBA" id="ARBA00022518"/>
    </source>
</evidence>
<evidence type="ECO:0000313" key="18">
    <source>
        <dbReference type="EMBL" id="ATQ38511.1"/>
    </source>
</evidence>
<keyword evidence="5 16" id="KW-1090">Inhibition of host innate immune response by virus</keyword>
<keyword evidence="11 16" id="KW-0010">Activator</keyword>
<dbReference type="Gene3D" id="3.30.240.40">
    <property type="entry name" value="E6 early regulatory protein"/>
    <property type="match status" value="2"/>
</dbReference>
<evidence type="ECO:0000256" key="1">
    <source>
        <dbReference type="ARBA" id="ARBA00006346"/>
    </source>
</evidence>
<dbReference type="GO" id="GO:0042025">
    <property type="term" value="C:host cell nucleus"/>
    <property type="evidence" value="ECO:0007669"/>
    <property type="project" value="UniProtKB-SubCell"/>
</dbReference>
<accession>A0A2D2AM38</accession>
<keyword evidence="15 16" id="KW-1119">Modulation of host cell apoptosis by virus</keyword>
<feature type="zinc finger region" evidence="16">
    <location>
        <begin position="100"/>
        <end position="136"/>
    </location>
</feature>
<evidence type="ECO:0000256" key="12">
    <source>
        <dbReference type="ARBA" id="ARBA00023163"/>
    </source>
</evidence>
<keyword evidence="12 16" id="KW-0804">Transcription</keyword>
<dbReference type="InterPro" id="IPR038575">
    <property type="entry name" value="E6_sf"/>
</dbReference>
<proteinExistence type="inferred from homology"/>
<evidence type="ECO:0000256" key="10">
    <source>
        <dbReference type="ARBA" id="ARBA00023125"/>
    </source>
</evidence>
<dbReference type="GO" id="GO:0006351">
    <property type="term" value="P:DNA-templated transcription"/>
    <property type="evidence" value="ECO:0007669"/>
    <property type="project" value="UniProtKB-UniRule"/>
</dbReference>
<dbReference type="GO" id="GO:0039648">
    <property type="term" value="P:symbiont-mediated perturbation of host ubiquitin-like protein modification"/>
    <property type="evidence" value="ECO:0007669"/>
    <property type="project" value="UniProtKB-UniRule"/>
</dbReference>
<gene>
    <name evidence="16 18" type="primary">E6</name>
</gene>
<dbReference type="Pfam" id="PF00518">
    <property type="entry name" value="E6"/>
    <property type="match status" value="1"/>
</dbReference>
<keyword evidence="2 16" id="KW-0244">Early protein</keyword>
<keyword evidence="4 16" id="KW-0945">Host-virus interaction</keyword>
<dbReference type="GO" id="GO:0008270">
    <property type="term" value="F:zinc ion binding"/>
    <property type="evidence" value="ECO:0007669"/>
    <property type="project" value="UniProtKB-KW"/>
</dbReference>
<dbReference type="GO" id="GO:0006355">
    <property type="term" value="P:regulation of DNA-templated transcription"/>
    <property type="evidence" value="ECO:0007669"/>
    <property type="project" value="UniProtKB-UniRule"/>
</dbReference>
<evidence type="ECO:0000256" key="13">
    <source>
        <dbReference type="ARBA" id="ARBA00023200"/>
    </source>
</evidence>
<keyword evidence="14 16" id="KW-0899">Viral immunoevasion</keyword>
<dbReference type="SUPFAM" id="SSF161229">
    <property type="entry name" value="E6 C-terminal domain-like"/>
    <property type="match status" value="2"/>
</dbReference>
<dbReference type="EMBL" id="MF588739">
    <property type="protein sequence ID" value="ATQ38511.1"/>
    <property type="molecule type" value="Genomic_DNA"/>
</dbReference>
<protein>
    <recommendedName>
        <fullName evidence="16 17">Protein E6</fullName>
    </recommendedName>
</protein>
<dbReference type="HAMAP" id="MF_04006">
    <property type="entry name" value="HPV_E6"/>
    <property type="match status" value="1"/>
</dbReference>
<dbReference type="GO" id="GO:0052150">
    <property type="term" value="P:symbiont-mediated perturbation of host apoptosis"/>
    <property type="evidence" value="ECO:0007669"/>
    <property type="project" value="UniProtKB-KW"/>
</dbReference>
<feature type="zinc finger region" evidence="16">
    <location>
        <begin position="27"/>
        <end position="63"/>
    </location>
</feature>
<keyword evidence="3 16" id="KW-1048">Host nucleus</keyword>
<keyword evidence="9 16" id="KW-0805">Transcription regulation</keyword>
<evidence type="ECO:0000256" key="4">
    <source>
        <dbReference type="ARBA" id="ARBA00022581"/>
    </source>
</evidence>
<keyword evidence="8 16" id="KW-0862">Zinc</keyword>
<evidence type="ECO:0000256" key="5">
    <source>
        <dbReference type="ARBA" id="ARBA00022632"/>
    </source>
</evidence>
<sequence length="139" mass="16134">MAAYYPTSLDEYCTAFGVSFFNLELKCVFCKHRVPLQGLADFFVKALSLVWKDEICYASCQNCLKHIAKYECENYTRCTVKGDILQFLSKQPLSAIIVRCLVCYKRLDTAEKVDCCNADLPFNLVREHWRSYCRICKPK</sequence>
<comment type="function">
    <text evidence="16">Plays a major role in the induction and maintenance of cellular transformation. E6 associates with host UBE3A/E6-AP ubiquitin-protein ligase and modulates its activity. Protects host keratinocytes from apoptosis by mediating the degradation of host BAK1. May also inhibit host immune response.</text>
</comment>
<evidence type="ECO:0000256" key="3">
    <source>
        <dbReference type="ARBA" id="ARBA00022562"/>
    </source>
</evidence>
<keyword evidence="13 16" id="KW-1035">Host cytoplasm</keyword>
<evidence type="ECO:0000256" key="15">
    <source>
        <dbReference type="ARBA" id="ARBA00023323"/>
    </source>
</evidence>
<evidence type="ECO:0000256" key="11">
    <source>
        <dbReference type="ARBA" id="ARBA00023159"/>
    </source>
</evidence>
<evidence type="ECO:0000256" key="14">
    <source>
        <dbReference type="ARBA" id="ARBA00023280"/>
    </source>
</evidence>
<comment type="caution">
    <text evidence="16">Lacks conserved residue(s) required for the propagation of feature annotation.</text>
</comment>
<comment type="subcellular location">
    <subcellularLocation>
        <location evidence="16 17">Host cytoplasm</location>
    </subcellularLocation>
    <subcellularLocation>
        <location evidence="16 17">Host nucleus</location>
    </subcellularLocation>
</comment>
<evidence type="ECO:0000256" key="8">
    <source>
        <dbReference type="ARBA" id="ARBA00022833"/>
    </source>
</evidence>
<dbReference type="GO" id="GO:0030430">
    <property type="term" value="C:host cell cytoplasm"/>
    <property type="evidence" value="ECO:0007669"/>
    <property type="project" value="UniProtKB-SubCell"/>
</dbReference>
<name>A0A2D2AM38_9PAPI</name>
<evidence type="ECO:0000256" key="7">
    <source>
        <dbReference type="ARBA" id="ARBA00022771"/>
    </source>
</evidence>
<keyword evidence="6 16" id="KW-0479">Metal-binding</keyword>
<dbReference type="GO" id="GO:0003677">
    <property type="term" value="F:DNA binding"/>
    <property type="evidence" value="ECO:0007669"/>
    <property type="project" value="UniProtKB-UniRule"/>
</dbReference>
<keyword evidence="7 16" id="KW-0863">Zinc-finger</keyword>
<evidence type="ECO:0000256" key="16">
    <source>
        <dbReference type="HAMAP-Rule" id="MF_04006"/>
    </source>
</evidence>
<dbReference type="GO" id="GO:0039502">
    <property type="term" value="P:symbiont-mediated suppression of host type I interferon-mediated signaling pathway"/>
    <property type="evidence" value="ECO:0007669"/>
    <property type="project" value="UniProtKB-UniRule"/>
</dbReference>
<dbReference type="InterPro" id="IPR001334">
    <property type="entry name" value="E6"/>
</dbReference>
<comment type="similarity">
    <text evidence="1 16 17">Belongs to the papillomaviridae E6 protein family.</text>
</comment>